<dbReference type="Proteomes" id="UP000233783">
    <property type="component" value="Unassembled WGS sequence"/>
</dbReference>
<dbReference type="AlphaFoldDB" id="A0A2N3QNQ7"/>
<organism evidence="2 3">
    <name type="scientific">Bifidobacterium pseudolongum subsp. globosum</name>
    <dbReference type="NCBI Taxonomy" id="1690"/>
    <lineage>
        <taxon>Bacteria</taxon>
        <taxon>Bacillati</taxon>
        <taxon>Actinomycetota</taxon>
        <taxon>Actinomycetes</taxon>
        <taxon>Bifidobacteriales</taxon>
        <taxon>Bifidobacteriaceae</taxon>
        <taxon>Bifidobacterium</taxon>
    </lineage>
</organism>
<dbReference type="InterPro" id="IPR008964">
    <property type="entry name" value="Invasin/intimin_cell_adhesion"/>
</dbReference>
<comment type="caution">
    <text evidence="2">The sequence shown here is derived from an EMBL/GenBank/DDBJ whole genome shotgun (WGS) entry which is preliminary data.</text>
</comment>
<dbReference type="InterPro" id="IPR003343">
    <property type="entry name" value="Big_2"/>
</dbReference>
<dbReference type="InterPro" id="IPR013783">
    <property type="entry name" value="Ig-like_fold"/>
</dbReference>
<evidence type="ECO:0000313" key="3">
    <source>
        <dbReference type="Proteomes" id="UP000233783"/>
    </source>
</evidence>
<dbReference type="Gene3D" id="2.60.40.10">
    <property type="entry name" value="Immunoglobulins"/>
    <property type="match status" value="5"/>
</dbReference>
<reference evidence="2 3" key="1">
    <citation type="submission" date="2017-10" db="EMBL/GenBank/DDBJ databases">
        <title>Bifidobacterium genomics.</title>
        <authorList>
            <person name="Lugli G.A."/>
            <person name="Milani C."/>
            <person name="Mancabelli L."/>
        </authorList>
    </citation>
    <scope>NUCLEOTIDE SEQUENCE [LARGE SCALE GENOMIC DNA]</scope>
    <source>
        <strain evidence="2 3">1744B</strain>
    </source>
</reference>
<evidence type="ECO:0000259" key="1">
    <source>
        <dbReference type="SMART" id="SM00635"/>
    </source>
</evidence>
<accession>A0A2N3QNQ7</accession>
<protein>
    <submittedName>
        <fullName evidence="2">Glycogen debranching protein</fullName>
    </submittedName>
</protein>
<feature type="domain" description="BIG2" evidence="1">
    <location>
        <begin position="139"/>
        <end position="216"/>
    </location>
</feature>
<dbReference type="GO" id="GO:0005975">
    <property type="term" value="P:carbohydrate metabolic process"/>
    <property type="evidence" value="ECO:0007669"/>
    <property type="project" value="UniProtKB-ARBA"/>
</dbReference>
<feature type="domain" description="BIG2" evidence="1">
    <location>
        <begin position="55"/>
        <end position="132"/>
    </location>
</feature>
<dbReference type="EMBL" id="PCHB01000042">
    <property type="protein sequence ID" value="PKU93264.1"/>
    <property type="molecule type" value="Genomic_DNA"/>
</dbReference>
<dbReference type="SUPFAM" id="SSF49373">
    <property type="entry name" value="Invasin/intimin cell-adhesion fragments"/>
    <property type="match status" value="2"/>
</dbReference>
<gene>
    <name evidence="2" type="ORF">CQR56_1791</name>
</gene>
<feature type="non-terminal residue" evidence="2">
    <location>
        <position position="1"/>
    </location>
</feature>
<name>A0A2N3QNQ7_9BIFI</name>
<evidence type="ECO:0000313" key="2">
    <source>
        <dbReference type="EMBL" id="PKU93264.1"/>
    </source>
</evidence>
<dbReference type="SMART" id="SM00635">
    <property type="entry name" value="BID_2"/>
    <property type="match status" value="2"/>
</dbReference>
<sequence>TIENPDQQPVEVTFNNGSGNWDSNGGQNYKGTGDSILVKDSKVTEGGAPCSVTVPVSSVSVAGGDFSLNVGASRKLSATVSPSNATDRSVSWKSSDTSVASVEQNGTVWGKKAGTATITATAGGKSASVRVTVSPAVVPVSSVSLSVSSVSLAVGQSRRVTATVSPSNATDRSVSWKSSDTSVASVEQNGTVWGKKAGTATITATAGGKSASLTVTVPGQVSDSVVYYKPTVTLGVTPTLWYRVNGKASSVRMAAYCDGWYKAVVPGTNGAQVKLVFEVGGKWDSNGLVNGQHRGYFGSGKVLAVTAGKLSSSAPSCPVVSDSVVYYKPTVTLGVTPTLWYRVNGKASSVRMAAYCDGWYKAVVPGTNGAQVKLVFEVGGKWDSNGLVNGQHRGYFGSGKVLAVTAGKLSSSAPSCPVVSDSVVYYKPTVTLGVTPTLWYRVNGKASSVRMAAYCDGWYKAVVPGTNGAQVKLVFEVGGKWDSNGLVNGQHRGYFGSGKVLAVTAGKLSSSAPSCPSLSSTTVWYQPSRVSLRSPVLWYRVNGKASSVQMTAACGGWYKAVVPAANGAQVKLVFEVDGTWDSNGLVNGQHKGYFGAGDNLAVSNGGIIANVTPGCKVL</sequence>
<dbReference type="Gene3D" id="2.60.40.1080">
    <property type="match status" value="2"/>
</dbReference>
<dbReference type="Pfam" id="PF02368">
    <property type="entry name" value="Big_2"/>
    <property type="match status" value="2"/>
</dbReference>
<dbReference type="RefSeq" id="WP_180334070.1">
    <property type="nucleotide sequence ID" value="NZ_PCHB01000042.1"/>
</dbReference>
<proteinExistence type="predicted"/>